<evidence type="ECO:0000256" key="9">
    <source>
        <dbReference type="ARBA" id="ARBA00022777"/>
    </source>
</evidence>
<dbReference type="CDD" id="cd05579">
    <property type="entry name" value="STKc_MAST_like"/>
    <property type="match status" value="1"/>
</dbReference>
<feature type="domain" description="Protein kinase" evidence="15">
    <location>
        <begin position="146"/>
        <end position="389"/>
    </location>
</feature>
<keyword evidence="8" id="KW-0863">Zinc-finger</keyword>
<dbReference type="PANTHER" id="PTHR24356:SF1">
    <property type="entry name" value="SERINE_THREONINE-PROTEIN KINASE GREATWALL"/>
    <property type="match status" value="1"/>
</dbReference>
<protein>
    <recommendedName>
        <fullName evidence="2">non-specific serine/threonine protein kinase</fullName>
        <ecNumber evidence="2">2.7.11.1</ecNumber>
    </recommendedName>
</protein>
<comment type="similarity">
    <text evidence="1">Belongs to the protein kinase superfamily. AGC Ser/Thr protein kinase family.</text>
</comment>
<evidence type="ECO:0000256" key="1">
    <source>
        <dbReference type="ARBA" id="ARBA00009903"/>
    </source>
</evidence>
<evidence type="ECO:0000256" key="7">
    <source>
        <dbReference type="ARBA" id="ARBA00022741"/>
    </source>
</evidence>
<dbReference type="SUPFAM" id="SSF56112">
    <property type="entry name" value="Protein kinase-like (PK-like)"/>
    <property type="match status" value="1"/>
</dbReference>
<dbReference type="Gene3D" id="1.10.510.10">
    <property type="entry name" value="Transferase(Phosphotransferase) domain 1"/>
    <property type="match status" value="1"/>
</dbReference>
<dbReference type="GeneID" id="25732935"/>
<dbReference type="SMART" id="SM00220">
    <property type="entry name" value="S_TKc"/>
    <property type="match status" value="1"/>
</dbReference>
<evidence type="ECO:0000256" key="10">
    <source>
        <dbReference type="ARBA" id="ARBA00022833"/>
    </source>
</evidence>
<dbReference type="EC" id="2.7.11.1" evidence="2"/>
<keyword evidence="10" id="KW-0862">Zinc</keyword>
<evidence type="ECO:0000313" key="16">
    <source>
        <dbReference type="EMBL" id="KIY92674.1"/>
    </source>
</evidence>
<dbReference type="Gene3D" id="3.30.200.20">
    <property type="entry name" value="Phosphorylase Kinase, domain 1"/>
    <property type="match status" value="1"/>
</dbReference>
<sequence length="389" mass="41721">MQEHTWDLGEGDASADAQITRLANWIEDQIEHAVFPDHLHGDLMRIISAGRRVAQLQPDGTKGTVEELHAFMQTLLADVWSMTPSAMVSTNTEVTLTLGLRMGTLLSDKLGWLSEPLPVPRGATHSSGASGGATPRNAPAMSIDDFNILKPISRGAFGRVYLAEKKSTGDRFALKVIRKADVFKKNLVQSINNEKNIMAIANNPFVVRFFYSFQSRDNLYLVMEYLNGGDCASLLQMQGCLDEDIARTYLAETVLALEYCHSLGIIHRDLKPDNMLINANGHVKLTDFGLSYFGFVRQARTLQPAGDSGAGTSAGGGTSGAAPTTRAASAGGSATARSGGGDAEGGPSRPQSSSSLRSRRASSEGMLQERGEGGDLRPLGAPLRRRPST</sequence>
<comment type="catalytic activity">
    <reaction evidence="12">
        <text>L-threonyl-[protein] + ATP = O-phospho-L-threonyl-[protein] + ADP + H(+)</text>
        <dbReference type="Rhea" id="RHEA:46608"/>
        <dbReference type="Rhea" id="RHEA-COMP:11060"/>
        <dbReference type="Rhea" id="RHEA-COMP:11605"/>
        <dbReference type="ChEBI" id="CHEBI:15378"/>
        <dbReference type="ChEBI" id="CHEBI:30013"/>
        <dbReference type="ChEBI" id="CHEBI:30616"/>
        <dbReference type="ChEBI" id="CHEBI:61977"/>
        <dbReference type="ChEBI" id="CHEBI:456216"/>
        <dbReference type="EC" id="2.7.11.1"/>
    </reaction>
</comment>
<dbReference type="GO" id="GO:0035556">
    <property type="term" value="P:intracellular signal transduction"/>
    <property type="evidence" value="ECO:0007669"/>
    <property type="project" value="TreeGrafter"/>
</dbReference>
<keyword evidence="17" id="KW-1185">Reference proteome</keyword>
<dbReference type="InterPro" id="IPR000719">
    <property type="entry name" value="Prot_kinase_dom"/>
</dbReference>
<evidence type="ECO:0000256" key="6">
    <source>
        <dbReference type="ARBA" id="ARBA00022723"/>
    </source>
</evidence>
<dbReference type="Proteomes" id="UP000054498">
    <property type="component" value="Unassembled WGS sequence"/>
</dbReference>
<dbReference type="PROSITE" id="PS50011">
    <property type="entry name" value="PROTEIN_KINASE_DOM"/>
    <property type="match status" value="1"/>
</dbReference>
<keyword evidence="11" id="KW-0067">ATP-binding</keyword>
<keyword evidence="7" id="KW-0547">Nucleotide-binding</keyword>
<evidence type="ECO:0000256" key="5">
    <source>
        <dbReference type="ARBA" id="ARBA00022679"/>
    </source>
</evidence>
<dbReference type="FunFam" id="1.10.510.10:FF:000604">
    <property type="entry name" value="AGC protein kinase"/>
    <property type="match status" value="1"/>
</dbReference>
<organism evidence="16 17">
    <name type="scientific">Monoraphidium neglectum</name>
    <dbReference type="NCBI Taxonomy" id="145388"/>
    <lineage>
        <taxon>Eukaryota</taxon>
        <taxon>Viridiplantae</taxon>
        <taxon>Chlorophyta</taxon>
        <taxon>core chlorophytes</taxon>
        <taxon>Chlorophyceae</taxon>
        <taxon>CS clade</taxon>
        <taxon>Sphaeropleales</taxon>
        <taxon>Selenastraceae</taxon>
        <taxon>Monoraphidium</taxon>
    </lineage>
</organism>
<dbReference type="KEGG" id="mng:MNEG_15289"/>
<dbReference type="GO" id="GO:0005524">
    <property type="term" value="F:ATP binding"/>
    <property type="evidence" value="ECO:0007669"/>
    <property type="project" value="UniProtKB-KW"/>
</dbReference>
<dbReference type="RefSeq" id="XP_013891694.1">
    <property type="nucleotide sequence ID" value="XM_014036240.1"/>
</dbReference>
<evidence type="ECO:0000256" key="11">
    <source>
        <dbReference type="ARBA" id="ARBA00022840"/>
    </source>
</evidence>
<dbReference type="Pfam" id="PF00069">
    <property type="entry name" value="Pkinase"/>
    <property type="match status" value="1"/>
</dbReference>
<evidence type="ECO:0000256" key="2">
    <source>
        <dbReference type="ARBA" id="ARBA00012513"/>
    </source>
</evidence>
<feature type="region of interest" description="Disordered" evidence="14">
    <location>
        <begin position="304"/>
        <end position="389"/>
    </location>
</feature>
<keyword evidence="4" id="KW-0597">Phosphoprotein</keyword>
<feature type="compositionally biased region" description="Gly residues" evidence="14">
    <location>
        <begin position="308"/>
        <end position="319"/>
    </location>
</feature>
<evidence type="ECO:0000259" key="15">
    <source>
        <dbReference type="PROSITE" id="PS50011"/>
    </source>
</evidence>
<proteinExistence type="inferred from homology"/>
<evidence type="ECO:0000256" key="14">
    <source>
        <dbReference type="SAM" id="MobiDB-lite"/>
    </source>
</evidence>
<keyword evidence="3" id="KW-0723">Serine/threonine-protein kinase</keyword>
<gene>
    <name evidence="16" type="ORF">MNEG_15289</name>
</gene>
<dbReference type="STRING" id="145388.A0A0D2LLM6"/>
<dbReference type="InterPro" id="IPR050236">
    <property type="entry name" value="Ser_Thr_kinase_AGC"/>
</dbReference>
<dbReference type="GO" id="GO:0008270">
    <property type="term" value="F:zinc ion binding"/>
    <property type="evidence" value="ECO:0007669"/>
    <property type="project" value="UniProtKB-KW"/>
</dbReference>
<dbReference type="FunFam" id="3.30.200.20:FF:000147">
    <property type="entry name" value="probable serine/threonine protein kinase IREH1"/>
    <property type="match status" value="1"/>
</dbReference>
<evidence type="ECO:0000256" key="12">
    <source>
        <dbReference type="ARBA" id="ARBA00047899"/>
    </source>
</evidence>
<name>A0A0D2LLM6_9CHLO</name>
<accession>A0A0D2LLM6</accession>
<evidence type="ECO:0000313" key="17">
    <source>
        <dbReference type="Proteomes" id="UP000054498"/>
    </source>
</evidence>
<dbReference type="GO" id="GO:0004674">
    <property type="term" value="F:protein serine/threonine kinase activity"/>
    <property type="evidence" value="ECO:0007669"/>
    <property type="project" value="UniProtKB-KW"/>
</dbReference>
<reference evidence="16 17" key="1">
    <citation type="journal article" date="2013" name="BMC Genomics">
        <title>Reconstruction of the lipid metabolism for the microalga Monoraphidium neglectum from its genome sequence reveals characteristics suitable for biofuel production.</title>
        <authorList>
            <person name="Bogen C."/>
            <person name="Al-Dilaimi A."/>
            <person name="Albersmeier A."/>
            <person name="Wichmann J."/>
            <person name="Grundmann M."/>
            <person name="Rupp O."/>
            <person name="Lauersen K.J."/>
            <person name="Blifernez-Klassen O."/>
            <person name="Kalinowski J."/>
            <person name="Goesmann A."/>
            <person name="Mussgnug J.H."/>
            <person name="Kruse O."/>
        </authorList>
    </citation>
    <scope>NUCLEOTIDE SEQUENCE [LARGE SCALE GENOMIC DNA]</scope>
    <source>
        <strain evidence="16 17">SAG 48.87</strain>
    </source>
</reference>
<dbReference type="PANTHER" id="PTHR24356">
    <property type="entry name" value="SERINE/THREONINE-PROTEIN KINASE"/>
    <property type="match status" value="1"/>
</dbReference>
<dbReference type="AlphaFoldDB" id="A0A0D2LLM6"/>
<comment type="catalytic activity">
    <reaction evidence="13">
        <text>L-seryl-[protein] + ATP = O-phospho-L-seryl-[protein] + ADP + H(+)</text>
        <dbReference type="Rhea" id="RHEA:17989"/>
        <dbReference type="Rhea" id="RHEA-COMP:9863"/>
        <dbReference type="Rhea" id="RHEA-COMP:11604"/>
        <dbReference type="ChEBI" id="CHEBI:15378"/>
        <dbReference type="ChEBI" id="CHEBI:29999"/>
        <dbReference type="ChEBI" id="CHEBI:30616"/>
        <dbReference type="ChEBI" id="CHEBI:83421"/>
        <dbReference type="ChEBI" id="CHEBI:456216"/>
        <dbReference type="EC" id="2.7.11.1"/>
    </reaction>
</comment>
<evidence type="ECO:0000256" key="8">
    <source>
        <dbReference type="ARBA" id="ARBA00022771"/>
    </source>
</evidence>
<evidence type="ECO:0000256" key="13">
    <source>
        <dbReference type="ARBA" id="ARBA00048679"/>
    </source>
</evidence>
<keyword evidence="5" id="KW-0808">Transferase</keyword>
<keyword evidence="9" id="KW-0418">Kinase</keyword>
<dbReference type="PROSITE" id="PS00108">
    <property type="entry name" value="PROTEIN_KINASE_ST"/>
    <property type="match status" value="1"/>
</dbReference>
<dbReference type="InterPro" id="IPR008271">
    <property type="entry name" value="Ser/Thr_kinase_AS"/>
</dbReference>
<dbReference type="EMBL" id="KK105414">
    <property type="protein sequence ID" value="KIY92674.1"/>
    <property type="molecule type" value="Genomic_DNA"/>
</dbReference>
<evidence type="ECO:0000256" key="4">
    <source>
        <dbReference type="ARBA" id="ARBA00022553"/>
    </source>
</evidence>
<evidence type="ECO:0000256" key="3">
    <source>
        <dbReference type="ARBA" id="ARBA00022527"/>
    </source>
</evidence>
<keyword evidence="6" id="KW-0479">Metal-binding</keyword>
<feature type="compositionally biased region" description="Low complexity" evidence="14">
    <location>
        <begin position="320"/>
        <end position="337"/>
    </location>
</feature>
<dbReference type="InterPro" id="IPR011009">
    <property type="entry name" value="Kinase-like_dom_sf"/>
</dbReference>
<dbReference type="OrthoDB" id="162894at2759"/>